<name>A0A316V540_9BASI</name>
<dbReference type="EMBL" id="KZ819605">
    <property type="protein sequence ID" value="PWN32689.1"/>
    <property type="molecule type" value="Genomic_DNA"/>
</dbReference>
<sequence length="784" mass="87361">MNQQDTFATESSMAATNSHITSDDDKICKDPTVLNIGHRKFDPLVSLSEIGAHLSLLMAFRDIRKTCHSFASDKEAQDKIWSIYLRRANYRFSLYVEQVLSSAILLSDRLSERKPQDLLHINPVKVQGHTHRTLFDIPEDAIPPLDVLMIWHAYMLNPGRYAEDTARVDSRRILHHVRFPLLSIGTRLKGDPTNGPLIDDAASSETRWTYMTGQDFHLAYLTPPLTTNAAINFKPPFEEGLFIECLLCARNAEMNPEARSNFESAGAILSWTELADHDWERKCDCCDATINADVLRGGIFLKDIEEWLKTSPQQMIKPFYMRGGLLSARNGRPFVKDPHAPVLCRLYPFDRKVNIEDVRMKALLAHVKRDGYEDPNLIARLNSHVPKNDQSPFSHYKEAKGSIKAWSIIINASCKSRIVLEDEEKVVDLDRRISNLLKFYLEGDPLVPNSSIDVVDAVKRQFNFINELDIIGWLDLNQYDEMDKLKSRLALSIVRYHRWLNLLERCKDLLCPTLDIDLAWHTHQLSSTYYVDCFRTVGMFVDHDDKLPATTLATAFDHTQKTWYDYYGQPYSTCGCPVRKPSGLTKFLMKLTKDKSSSGMEEVQSSSHPSAHNAVVPKDTKSAISKSIFRTMKWRKTMEQQRKTQHKDAFILGYGFTPLEPFQAVPTTESRIPGNCMIGLPETYRVGPGQCVGVITTQSIAPSGYYVGGEQKNTRYYGAGGTTNVPRMSTPTVQTSSTSGNRRRHGHGGGVSFTGGGIGASCGGGGGGGSGCGGGGGGGGGGGC</sequence>
<evidence type="ECO:0000313" key="3">
    <source>
        <dbReference type="Proteomes" id="UP000245771"/>
    </source>
</evidence>
<feature type="region of interest" description="Disordered" evidence="1">
    <location>
        <begin position="1"/>
        <end position="21"/>
    </location>
</feature>
<dbReference type="InterPro" id="IPR009836">
    <property type="entry name" value="GRDP-like"/>
</dbReference>
<accession>A0A316V540</accession>
<dbReference type="PANTHER" id="PTHR34365:SF7">
    <property type="entry name" value="GLYCINE-RICH DOMAIN-CONTAINING PROTEIN 1"/>
    <property type="match status" value="1"/>
</dbReference>
<dbReference type="PANTHER" id="PTHR34365">
    <property type="entry name" value="ENOLASE (DUF1399)"/>
    <property type="match status" value="1"/>
</dbReference>
<feature type="region of interest" description="Disordered" evidence="1">
    <location>
        <begin position="721"/>
        <end position="752"/>
    </location>
</feature>
<gene>
    <name evidence="2" type="ORF">FA14DRAFT_191770</name>
</gene>
<dbReference type="OrthoDB" id="2684236at2759"/>
<dbReference type="GeneID" id="37023672"/>
<dbReference type="Proteomes" id="UP000245771">
    <property type="component" value="Unassembled WGS sequence"/>
</dbReference>
<dbReference type="RefSeq" id="XP_025352991.1">
    <property type="nucleotide sequence ID" value="XM_025501891.1"/>
</dbReference>
<keyword evidence="3" id="KW-1185">Reference proteome</keyword>
<organism evidence="2 3">
    <name type="scientific">Meira miltonrushii</name>
    <dbReference type="NCBI Taxonomy" id="1280837"/>
    <lineage>
        <taxon>Eukaryota</taxon>
        <taxon>Fungi</taxon>
        <taxon>Dikarya</taxon>
        <taxon>Basidiomycota</taxon>
        <taxon>Ustilaginomycotina</taxon>
        <taxon>Exobasidiomycetes</taxon>
        <taxon>Exobasidiales</taxon>
        <taxon>Brachybasidiaceae</taxon>
        <taxon>Meira</taxon>
    </lineage>
</organism>
<dbReference type="Pfam" id="PF07173">
    <property type="entry name" value="GRDP-like"/>
    <property type="match status" value="1"/>
</dbReference>
<feature type="compositionally biased region" description="Polar residues" evidence="1">
    <location>
        <begin position="1"/>
        <end position="20"/>
    </location>
</feature>
<proteinExistence type="predicted"/>
<evidence type="ECO:0000313" key="2">
    <source>
        <dbReference type="EMBL" id="PWN32689.1"/>
    </source>
</evidence>
<protein>
    <submittedName>
        <fullName evidence="2">Uncharacterized protein</fullName>
    </submittedName>
</protein>
<evidence type="ECO:0000256" key="1">
    <source>
        <dbReference type="SAM" id="MobiDB-lite"/>
    </source>
</evidence>
<feature type="compositionally biased region" description="Polar residues" evidence="1">
    <location>
        <begin position="722"/>
        <end position="734"/>
    </location>
</feature>
<dbReference type="AlphaFoldDB" id="A0A316V540"/>
<reference evidence="2 3" key="1">
    <citation type="journal article" date="2018" name="Mol. Biol. Evol.">
        <title>Broad Genomic Sampling Reveals a Smut Pathogenic Ancestry of the Fungal Clade Ustilaginomycotina.</title>
        <authorList>
            <person name="Kijpornyongpan T."/>
            <person name="Mondo S.J."/>
            <person name="Barry K."/>
            <person name="Sandor L."/>
            <person name="Lee J."/>
            <person name="Lipzen A."/>
            <person name="Pangilinan J."/>
            <person name="LaButti K."/>
            <person name="Hainaut M."/>
            <person name="Henrissat B."/>
            <person name="Grigoriev I.V."/>
            <person name="Spatafora J.W."/>
            <person name="Aime M.C."/>
        </authorList>
    </citation>
    <scope>NUCLEOTIDE SEQUENCE [LARGE SCALE GENOMIC DNA]</scope>
    <source>
        <strain evidence="2 3">MCA 3882</strain>
    </source>
</reference>
<dbReference type="STRING" id="1280837.A0A316V540"/>
<dbReference type="InParanoid" id="A0A316V540"/>